<dbReference type="AlphaFoldDB" id="A0A158PIG3"/>
<dbReference type="PANTHER" id="PTHR36938">
    <property type="entry name" value="PROTEIN CBG26935"/>
    <property type="match status" value="1"/>
</dbReference>
<dbReference type="WBParaSite" id="ACOC_0000753001-mRNA-1">
    <property type="protein sequence ID" value="ACOC_0000753001-mRNA-1"/>
    <property type="gene ID" value="ACOC_0000753001"/>
</dbReference>
<sequence length="165" mass="18047">MLAAFIVFVPMVLTREITLCDYFRPFPLCTTNFHSCMSSSLCESGTVCMNDITSSSCCINPVKKIPIRCHLSLAYRCTSDYDCHGSSTMPALCCPTGCNYNMCVHVGVPQSHPLIRRQTVFSSLDGGEPCPDPYTVGITCTAGRANSWCLTDSECPSVNSLHPRK</sequence>
<evidence type="ECO:0000313" key="3">
    <source>
        <dbReference type="WBParaSite" id="ACOC_0000753001-mRNA-1"/>
    </source>
</evidence>
<proteinExistence type="predicted"/>
<keyword evidence="2" id="KW-1185">Reference proteome</keyword>
<reference evidence="3" key="1">
    <citation type="submission" date="2016-04" db="UniProtKB">
        <authorList>
            <consortium name="WormBaseParasite"/>
        </authorList>
    </citation>
    <scope>IDENTIFICATION</scope>
</reference>
<reference evidence="1 2" key="2">
    <citation type="submission" date="2018-11" db="EMBL/GenBank/DDBJ databases">
        <authorList>
            <consortium name="Pathogen Informatics"/>
        </authorList>
    </citation>
    <scope>NUCLEOTIDE SEQUENCE [LARGE SCALE GENOMIC DNA]</scope>
    <source>
        <strain evidence="1 2">Costa Rica</strain>
    </source>
</reference>
<dbReference type="OMA" id="CCATNCG"/>
<accession>A0A158PIG3</accession>
<dbReference type="Proteomes" id="UP000267027">
    <property type="component" value="Unassembled WGS sequence"/>
</dbReference>
<dbReference type="STRING" id="334426.A0A158PIG3"/>
<dbReference type="EMBL" id="UYYA01004049">
    <property type="protein sequence ID" value="VDM59116.1"/>
    <property type="molecule type" value="Genomic_DNA"/>
</dbReference>
<dbReference type="PANTHER" id="PTHR36938:SF2">
    <property type="entry name" value="WAP DOMAIN-CONTAINING PROTEIN"/>
    <property type="match status" value="1"/>
</dbReference>
<protein>
    <submittedName>
        <fullName evidence="3">CC domain-containing protein</fullName>
    </submittedName>
</protein>
<dbReference type="OrthoDB" id="5802447at2759"/>
<organism evidence="3">
    <name type="scientific">Angiostrongylus costaricensis</name>
    <name type="common">Nematode worm</name>
    <dbReference type="NCBI Taxonomy" id="334426"/>
    <lineage>
        <taxon>Eukaryota</taxon>
        <taxon>Metazoa</taxon>
        <taxon>Ecdysozoa</taxon>
        <taxon>Nematoda</taxon>
        <taxon>Chromadorea</taxon>
        <taxon>Rhabditida</taxon>
        <taxon>Rhabditina</taxon>
        <taxon>Rhabditomorpha</taxon>
        <taxon>Strongyloidea</taxon>
        <taxon>Metastrongylidae</taxon>
        <taxon>Angiostrongylus</taxon>
    </lineage>
</organism>
<evidence type="ECO:0000313" key="2">
    <source>
        <dbReference type="Proteomes" id="UP000267027"/>
    </source>
</evidence>
<gene>
    <name evidence="1" type="ORF">ACOC_LOCUS7531</name>
</gene>
<name>A0A158PIG3_ANGCS</name>
<evidence type="ECO:0000313" key="1">
    <source>
        <dbReference type="EMBL" id="VDM59116.1"/>
    </source>
</evidence>